<dbReference type="InterPro" id="IPR001519">
    <property type="entry name" value="Ferritin"/>
</dbReference>
<dbReference type="EC" id="1.16.3.2" evidence="7"/>
<dbReference type="InterPro" id="IPR041719">
    <property type="entry name" value="Ferritin_prok"/>
</dbReference>
<dbReference type="PANTHER" id="PTHR11431:SF127">
    <property type="entry name" value="BACTERIAL NON-HEME FERRITIN"/>
    <property type="match status" value="1"/>
</dbReference>
<dbReference type="GO" id="GO:0042802">
    <property type="term" value="F:identical protein binding"/>
    <property type="evidence" value="ECO:0007669"/>
    <property type="project" value="UniProtKB-ARBA"/>
</dbReference>
<dbReference type="CDD" id="cd01055">
    <property type="entry name" value="Nonheme_Ferritin"/>
    <property type="match status" value="1"/>
</dbReference>
<dbReference type="EMBL" id="SORI01000004">
    <property type="protein sequence ID" value="TDY61942.1"/>
    <property type="molecule type" value="Genomic_DNA"/>
</dbReference>
<dbReference type="GO" id="GO:0005829">
    <property type="term" value="C:cytosol"/>
    <property type="evidence" value="ECO:0007669"/>
    <property type="project" value="TreeGrafter"/>
</dbReference>
<evidence type="ECO:0000256" key="3">
    <source>
        <dbReference type="ARBA" id="ARBA00022723"/>
    </source>
</evidence>
<keyword evidence="7" id="KW-0963">Cytoplasm</keyword>
<evidence type="ECO:0000259" key="8">
    <source>
        <dbReference type="PROSITE" id="PS50905"/>
    </source>
</evidence>
<feature type="binding site" evidence="6">
    <location>
        <position position="50"/>
    </location>
    <ligand>
        <name>Fe cation</name>
        <dbReference type="ChEBI" id="CHEBI:24875"/>
        <label>1</label>
    </ligand>
</feature>
<keyword evidence="10" id="KW-1185">Reference proteome</keyword>
<comment type="caution">
    <text evidence="9">The sequence shown here is derived from an EMBL/GenBank/DDBJ whole genome shotgun (WGS) entry which is preliminary data.</text>
</comment>
<dbReference type="PANTHER" id="PTHR11431">
    <property type="entry name" value="FERRITIN"/>
    <property type="match status" value="1"/>
</dbReference>
<dbReference type="GO" id="GO:0008198">
    <property type="term" value="F:ferrous iron binding"/>
    <property type="evidence" value="ECO:0007669"/>
    <property type="project" value="TreeGrafter"/>
</dbReference>
<evidence type="ECO:0000256" key="1">
    <source>
        <dbReference type="ARBA" id="ARBA00006950"/>
    </source>
</evidence>
<keyword evidence="2 7" id="KW-0409">Iron storage</keyword>
<keyword evidence="3 6" id="KW-0479">Metal-binding</keyword>
<dbReference type="Pfam" id="PF00210">
    <property type="entry name" value="Ferritin"/>
    <property type="match status" value="1"/>
</dbReference>
<dbReference type="InterPro" id="IPR009040">
    <property type="entry name" value="Ferritin-like_diiron"/>
</dbReference>
<dbReference type="Gene3D" id="1.20.1260.10">
    <property type="match status" value="1"/>
</dbReference>
<feature type="binding site" evidence="6">
    <location>
        <position position="17"/>
    </location>
    <ligand>
        <name>Fe cation</name>
        <dbReference type="ChEBI" id="CHEBI:24875"/>
        <label>1</label>
    </ligand>
</feature>
<proteinExistence type="inferred from homology"/>
<gene>
    <name evidence="9" type="ORF">C8D99_104187</name>
</gene>
<dbReference type="AlphaFoldDB" id="A0A4R8MCD4"/>
<dbReference type="GO" id="GO:0008199">
    <property type="term" value="F:ferric iron binding"/>
    <property type="evidence" value="ECO:0007669"/>
    <property type="project" value="InterPro"/>
</dbReference>
<evidence type="ECO:0000313" key="10">
    <source>
        <dbReference type="Proteomes" id="UP000295066"/>
    </source>
</evidence>
<dbReference type="Proteomes" id="UP000295066">
    <property type="component" value="Unassembled WGS sequence"/>
</dbReference>
<evidence type="ECO:0000256" key="5">
    <source>
        <dbReference type="ARBA" id="ARBA00023004"/>
    </source>
</evidence>
<dbReference type="InterPro" id="IPR008331">
    <property type="entry name" value="Ferritin_DPS_dom"/>
</dbReference>
<dbReference type="PROSITE" id="PS50905">
    <property type="entry name" value="FERRITIN_LIKE"/>
    <property type="match status" value="1"/>
</dbReference>
<organism evidence="9 10">
    <name type="scientific">Aminivibrio pyruvatiphilus</name>
    <dbReference type="NCBI Taxonomy" id="1005740"/>
    <lineage>
        <taxon>Bacteria</taxon>
        <taxon>Thermotogati</taxon>
        <taxon>Synergistota</taxon>
        <taxon>Synergistia</taxon>
        <taxon>Synergistales</taxon>
        <taxon>Aminobacteriaceae</taxon>
        <taxon>Aminivibrio</taxon>
    </lineage>
</organism>
<dbReference type="GO" id="GO:0006879">
    <property type="term" value="P:intracellular iron ion homeostasis"/>
    <property type="evidence" value="ECO:0007669"/>
    <property type="project" value="UniProtKB-KW"/>
</dbReference>
<feature type="domain" description="Ferritin-like diiron" evidence="8">
    <location>
        <begin position="1"/>
        <end position="145"/>
    </location>
</feature>
<protein>
    <recommendedName>
        <fullName evidence="7">Ferritin</fullName>
        <ecNumber evidence="7">1.16.3.2</ecNumber>
    </recommendedName>
</protein>
<comment type="catalytic activity">
    <reaction evidence="7">
        <text>4 Fe(2+) + O2 + 6 H2O = 4 iron(III) oxide-hydroxide + 12 H(+)</text>
        <dbReference type="Rhea" id="RHEA:11972"/>
        <dbReference type="ChEBI" id="CHEBI:15377"/>
        <dbReference type="ChEBI" id="CHEBI:15378"/>
        <dbReference type="ChEBI" id="CHEBI:15379"/>
        <dbReference type="ChEBI" id="CHEBI:29033"/>
        <dbReference type="ChEBI" id="CHEBI:78619"/>
        <dbReference type="EC" id="1.16.3.2"/>
    </reaction>
</comment>
<sequence length="164" mass="19005">MISKKIEDAFNDQINAELYSAYIYLSMSAYLNSVDLNGMAHWMKVQAEEEVEHAMKFSSYIVERGGRVKYKAIECPQEEWASALEVFKGAYEHERYVTRRINDLMDLAVAEKDYASQVFLQWFVSEQVEEEAHADEIVKKLEMIGEGRHGMYMLDKELGGREAD</sequence>
<dbReference type="InterPro" id="IPR012347">
    <property type="entry name" value="Ferritin-like"/>
</dbReference>
<name>A0A4R8MCD4_9BACT</name>
<comment type="function">
    <text evidence="7">Iron-storage protein.</text>
</comment>
<accession>A0A4R8MCD4</accession>
<feature type="binding site" evidence="6">
    <location>
        <position position="53"/>
    </location>
    <ligand>
        <name>Fe cation</name>
        <dbReference type="ChEBI" id="CHEBI:24875"/>
        <label>1</label>
    </ligand>
</feature>
<dbReference type="SUPFAM" id="SSF47240">
    <property type="entry name" value="Ferritin-like"/>
    <property type="match status" value="1"/>
</dbReference>
<dbReference type="RefSeq" id="WP_133957032.1">
    <property type="nucleotide sequence ID" value="NZ_SORI01000004.1"/>
</dbReference>
<evidence type="ECO:0000256" key="6">
    <source>
        <dbReference type="PIRSR" id="PIRSR601519-1"/>
    </source>
</evidence>
<feature type="binding site" evidence="6">
    <location>
        <position position="94"/>
    </location>
    <ligand>
        <name>Fe cation</name>
        <dbReference type="ChEBI" id="CHEBI:24875"/>
        <label>1</label>
    </ligand>
</feature>
<feature type="binding site" evidence="6">
    <location>
        <position position="127"/>
    </location>
    <ligand>
        <name>Fe cation</name>
        <dbReference type="ChEBI" id="CHEBI:24875"/>
        <label>1</label>
    </ligand>
</feature>
<comment type="similarity">
    <text evidence="1 7">Belongs to the ferritin family. Prokaryotic subfamily.</text>
</comment>
<dbReference type="OrthoDB" id="9801481at2"/>
<keyword evidence="5 6" id="KW-0408">Iron</keyword>
<keyword evidence="4" id="KW-0560">Oxidoreductase</keyword>
<evidence type="ECO:0000256" key="2">
    <source>
        <dbReference type="ARBA" id="ARBA00022434"/>
    </source>
</evidence>
<evidence type="ECO:0000313" key="9">
    <source>
        <dbReference type="EMBL" id="TDY61942.1"/>
    </source>
</evidence>
<dbReference type="InterPro" id="IPR009078">
    <property type="entry name" value="Ferritin-like_SF"/>
</dbReference>
<evidence type="ECO:0000256" key="4">
    <source>
        <dbReference type="ARBA" id="ARBA00023002"/>
    </source>
</evidence>
<dbReference type="GO" id="GO:0006826">
    <property type="term" value="P:iron ion transport"/>
    <property type="evidence" value="ECO:0007669"/>
    <property type="project" value="InterPro"/>
</dbReference>
<dbReference type="GO" id="GO:0004322">
    <property type="term" value="F:ferroxidase activity"/>
    <property type="evidence" value="ECO:0007669"/>
    <property type="project" value="TreeGrafter"/>
</dbReference>
<dbReference type="FunFam" id="1.20.1260.10:FF:000001">
    <property type="entry name" value="Non-heme ferritin"/>
    <property type="match status" value="1"/>
</dbReference>
<evidence type="ECO:0000256" key="7">
    <source>
        <dbReference type="RuleBase" id="RU361145"/>
    </source>
</evidence>
<reference evidence="9 10" key="1">
    <citation type="submission" date="2019-03" db="EMBL/GenBank/DDBJ databases">
        <title>Genomic Encyclopedia of Type Strains, Phase IV (KMG-IV): sequencing the most valuable type-strain genomes for metagenomic binning, comparative biology and taxonomic classification.</title>
        <authorList>
            <person name="Goeker M."/>
        </authorList>
    </citation>
    <scope>NUCLEOTIDE SEQUENCE [LARGE SCALE GENOMIC DNA]</scope>
    <source>
        <strain evidence="9 10">DSM 25964</strain>
    </source>
</reference>
<comment type="subcellular location">
    <subcellularLocation>
        <location evidence="7">Cytoplasm</location>
    </subcellularLocation>
</comment>